<feature type="compositionally biased region" description="Basic and acidic residues" evidence="6">
    <location>
        <begin position="380"/>
        <end position="406"/>
    </location>
</feature>
<dbReference type="AlphaFoldDB" id="W4VN62"/>
<dbReference type="RefSeq" id="WP_035725202.1">
    <property type="nucleotide sequence ID" value="NZ_BAVS01000027.1"/>
</dbReference>
<feature type="compositionally biased region" description="Basic and acidic residues" evidence="6">
    <location>
        <begin position="292"/>
        <end position="324"/>
    </location>
</feature>
<dbReference type="Proteomes" id="UP000019102">
    <property type="component" value="Unassembled WGS sequence"/>
</dbReference>
<comment type="caution">
    <text evidence="9">The sequence shown here is derived from an EMBL/GenBank/DDBJ whole genome shotgun (WGS) entry which is preliminary data.</text>
</comment>
<feature type="compositionally biased region" description="Basic and acidic residues" evidence="6">
    <location>
        <begin position="348"/>
        <end position="368"/>
    </location>
</feature>
<keyword evidence="2" id="KW-1003">Cell membrane</keyword>
<dbReference type="eggNOG" id="ENOG5032YNU">
    <property type="taxonomic scope" value="Bacteria"/>
</dbReference>
<organism evidence="9 10">
    <name type="scientific">Gracilibacillus boraciitolerans JCM 21714</name>
    <dbReference type="NCBI Taxonomy" id="1298598"/>
    <lineage>
        <taxon>Bacteria</taxon>
        <taxon>Bacillati</taxon>
        <taxon>Bacillota</taxon>
        <taxon>Bacilli</taxon>
        <taxon>Bacillales</taxon>
        <taxon>Bacillaceae</taxon>
        <taxon>Gracilibacillus</taxon>
    </lineage>
</organism>
<evidence type="ECO:0000256" key="1">
    <source>
        <dbReference type="ARBA" id="ARBA00004162"/>
    </source>
</evidence>
<dbReference type="InterPro" id="IPR024449">
    <property type="entry name" value="Anti-sigma_RsgI_N"/>
</dbReference>
<evidence type="ECO:0000256" key="7">
    <source>
        <dbReference type="SAM" id="Phobius"/>
    </source>
</evidence>
<feature type="compositionally biased region" description="Basic and acidic residues" evidence="6">
    <location>
        <begin position="249"/>
        <end position="274"/>
    </location>
</feature>
<dbReference type="OrthoDB" id="9800626at2"/>
<dbReference type="GO" id="GO:0005886">
    <property type="term" value="C:plasma membrane"/>
    <property type="evidence" value="ECO:0007669"/>
    <property type="project" value="UniProtKB-SubCell"/>
</dbReference>
<proteinExistence type="predicted"/>
<keyword evidence="3 7" id="KW-0812">Transmembrane</keyword>
<feature type="compositionally biased region" description="Polar residues" evidence="6">
    <location>
        <begin position="325"/>
        <end position="347"/>
    </location>
</feature>
<gene>
    <name evidence="9" type="ORF">JCM21714_3747</name>
</gene>
<keyword evidence="4 7" id="KW-1133">Transmembrane helix</keyword>
<keyword evidence="5 7" id="KW-0472">Membrane</keyword>
<dbReference type="Pfam" id="PF12791">
    <property type="entry name" value="RsgI_N"/>
    <property type="match status" value="1"/>
</dbReference>
<dbReference type="EMBL" id="BAVS01000027">
    <property type="protein sequence ID" value="GAE94576.1"/>
    <property type="molecule type" value="Genomic_DNA"/>
</dbReference>
<dbReference type="STRING" id="1298598.JCM21714_3747"/>
<reference evidence="9 10" key="1">
    <citation type="journal article" date="2014" name="Genome Announc.">
        <title>Draft Genome Sequence of the Boron-Tolerant and Moderately Halotolerant Bacterium Gracilibacillus boraciitolerans JCM 21714T.</title>
        <authorList>
            <person name="Ahmed I."/>
            <person name="Oshima K."/>
            <person name="Suda W."/>
            <person name="Kitamura K."/>
            <person name="Iida T."/>
            <person name="Ohmori Y."/>
            <person name="Fujiwara T."/>
            <person name="Hattori M."/>
            <person name="Ohkuma M."/>
        </authorList>
    </citation>
    <scope>NUCLEOTIDE SEQUENCE [LARGE SCALE GENOMIC DNA]</scope>
    <source>
        <strain evidence="9 10">JCM 21714</strain>
    </source>
</reference>
<feature type="transmembrane region" description="Helical" evidence="7">
    <location>
        <begin position="59"/>
        <end position="79"/>
    </location>
</feature>
<evidence type="ECO:0000256" key="4">
    <source>
        <dbReference type="ARBA" id="ARBA00022989"/>
    </source>
</evidence>
<accession>W4VN62</accession>
<evidence type="ECO:0000313" key="9">
    <source>
        <dbReference type="EMBL" id="GAE94576.1"/>
    </source>
</evidence>
<comment type="subcellular location">
    <subcellularLocation>
        <location evidence="1">Cell membrane</location>
        <topology evidence="1">Single-pass membrane protein</topology>
    </subcellularLocation>
</comment>
<name>W4VN62_9BACI</name>
<evidence type="ECO:0000256" key="2">
    <source>
        <dbReference type="ARBA" id="ARBA00022475"/>
    </source>
</evidence>
<evidence type="ECO:0000256" key="3">
    <source>
        <dbReference type="ARBA" id="ARBA00022692"/>
    </source>
</evidence>
<protein>
    <recommendedName>
        <fullName evidence="8">RsgI N-terminal anti-sigma domain-containing protein</fullName>
    </recommendedName>
</protein>
<evidence type="ECO:0000259" key="8">
    <source>
        <dbReference type="PROSITE" id="PS51849"/>
    </source>
</evidence>
<sequence length="406" mass="45969">MNSTIKGIVMEVQEDKVIVMCQDGTFVNVPRKEHDMPVIGEFVSYRMKKSPLLHWNGKLALPLVSITAILLLVIFNYPFSPTNQQAYILAIDINPSMEVVLDEDFKVLDIVGLNEDANRVIADLDVEGKNIGTAINEIVVQLIDENYLSQDTSANVTTTLIDLQETDQGGLSKDADIVKELFSESFIKNHVSGNIEVYQEKEKYYQEAKGVSLSINSYRLYQQMIENEEEVELEEAQKKPIKELNQMAEKSKEIEKHKQKESTFSQDKKEKVQETEEEYQTPLNSKGNAIEKSTKSEPSKQQIKKKENIDKPENNKKSTAEKTQKSSVKASENELVPSQNEASPNSENKNESEAKDPASSISEEKQQNQHDPSSSKQGRAKAEDTRNKEKELPQQQVNEDKSNNKK</sequence>
<dbReference type="PROSITE" id="PS51849">
    <property type="entry name" value="RSGI_N"/>
    <property type="match status" value="1"/>
</dbReference>
<keyword evidence="10" id="KW-1185">Reference proteome</keyword>
<evidence type="ECO:0000256" key="6">
    <source>
        <dbReference type="SAM" id="MobiDB-lite"/>
    </source>
</evidence>
<evidence type="ECO:0000313" key="10">
    <source>
        <dbReference type="Proteomes" id="UP000019102"/>
    </source>
</evidence>
<dbReference type="Pfam" id="PF23750">
    <property type="entry name" value="RsgI_M"/>
    <property type="match status" value="1"/>
</dbReference>
<feature type="region of interest" description="Disordered" evidence="6">
    <location>
        <begin position="249"/>
        <end position="406"/>
    </location>
</feature>
<dbReference type="InterPro" id="IPR055431">
    <property type="entry name" value="RsgI_M"/>
</dbReference>
<feature type="domain" description="RsgI N-terminal anti-sigma" evidence="8">
    <location>
        <begin position="5"/>
        <end position="54"/>
    </location>
</feature>
<evidence type="ECO:0000256" key="5">
    <source>
        <dbReference type="ARBA" id="ARBA00023136"/>
    </source>
</evidence>